<dbReference type="AlphaFoldDB" id="A0A3N0CH68"/>
<name>A0A3N0CH68_9ACTN</name>
<dbReference type="Pfam" id="PF02470">
    <property type="entry name" value="MlaD"/>
    <property type="match status" value="1"/>
</dbReference>
<gene>
    <name evidence="4" type="ORF">EFK50_13670</name>
</gene>
<evidence type="ECO:0000313" key="5">
    <source>
        <dbReference type="Proteomes" id="UP000267128"/>
    </source>
</evidence>
<dbReference type="RefSeq" id="WP_123228084.1">
    <property type="nucleotide sequence ID" value="NZ_RJSE01000007.1"/>
</dbReference>
<feature type="domain" description="Mammalian cell entry C-terminal" evidence="3">
    <location>
        <begin position="124"/>
        <end position="304"/>
    </location>
</feature>
<dbReference type="EMBL" id="RJSE01000007">
    <property type="protein sequence ID" value="RNL62790.1"/>
    <property type="molecule type" value="Genomic_DNA"/>
</dbReference>
<dbReference type="PANTHER" id="PTHR33371:SF18">
    <property type="entry name" value="MCE-FAMILY PROTEIN MCE3C"/>
    <property type="match status" value="1"/>
</dbReference>
<feature type="transmembrane region" description="Helical" evidence="1">
    <location>
        <begin position="15"/>
        <end position="35"/>
    </location>
</feature>
<dbReference type="Proteomes" id="UP000267128">
    <property type="component" value="Unassembled WGS sequence"/>
</dbReference>
<feature type="domain" description="Mce/MlaD" evidence="2">
    <location>
        <begin position="45"/>
        <end position="117"/>
    </location>
</feature>
<evidence type="ECO:0000256" key="1">
    <source>
        <dbReference type="SAM" id="Phobius"/>
    </source>
</evidence>
<keyword evidence="1" id="KW-0472">Membrane</keyword>
<dbReference type="InterPro" id="IPR052336">
    <property type="entry name" value="MlaD_Phospholipid_Transporter"/>
</dbReference>
<organism evidence="4 5">
    <name type="scientific">Nocardioides marmoriginsengisoli</name>
    <dbReference type="NCBI Taxonomy" id="661483"/>
    <lineage>
        <taxon>Bacteria</taxon>
        <taxon>Bacillati</taxon>
        <taxon>Actinomycetota</taxon>
        <taxon>Actinomycetes</taxon>
        <taxon>Propionibacteriales</taxon>
        <taxon>Nocardioidaceae</taxon>
        <taxon>Nocardioides</taxon>
    </lineage>
</organism>
<keyword evidence="1" id="KW-1133">Transmembrane helix</keyword>
<keyword evidence="1" id="KW-0812">Transmembrane</keyword>
<evidence type="ECO:0000259" key="2">
    <source>
        <dbReference type="Pfam" id="PF02470"/>
    </source>
</evidence>
<reference evidence="4 5" key="1">
    <citation type="submission" date="2018-11" db="EMBL/GenBank/DDBJ databases">
        <authorList>
            <person name="Li F."/>
        </authorList>
    </citation>
    <scope>NUCLEOTIDE SEQUENCE [LARGE SCALE GENOMIC DNA]</scope>
    <source>
        <strain evidence="4 5">Gsoil 097</strain>
    </source>
</reference>
<evidence type="ECO:0000259" key="3">
    <source>
        <dbReference type="Pfam" id="PF11887"/>
    </source>
</evidence>
<sequence>MPGAPKRTLQERNQAALGLIGLAVMLLIMVCALNVNAIRSVFGETTFEAAFVDAGGVRSGDDVRVDGVSVGSVKSVELDGKHVKVTFRAGDVRLGNKTTVAVRSDNALGSKYLAVEPAGSGSETTVPVQRTDPGVAVSEVLGKLTANNEQIDTKRLAASFESMTKVLDATPKEFASALEGVSALSETISSRDAELEQLLQRASSISGVLADRNEQLLAIMSNGTALFREINQRRDAISVLFTEVRHGAKQFAGLATDSKGTLSPNLAKINKLAKTLADYRDDLSYVLTTFPRYARSLGEAVGSGPFFQAYVANLFAPETLANTDNVVKSILDPSYNGAVN</sequence>
<evidence type="ECO:0000313" key="4">
    <source>
        <dbReference type="EMBL" id="RNL62790.1"/>
    </source>
</evidence>
<dbReference type="GO" id="GO:0005576">
    <property type="term" value="C:extracellular region"/>
    <property type="evidence" value="ECO:0007669"/>
    <property type="project" value="TreeGrafter"/>
</dbReference>
<proteinExistence type="predicted"/>
<dbReference type="PRINTS" id="PR01782">
    <property type="entry name" value="MCEVIRFACTOR"/>
</dbReference>
<dbReference type="InterPro" id="IPR003399">
    <property type="entry name" value="Mce/MlaD"/>
</dbReference>
<dbReference type="Pfam" id="PF11887">
    <property type="entry name" value="Mce4_CUP1"/>
    <property type="match status" value="1"/>
</dbReference>
<dbReference type="PANTHER" id="PTHR33371">
    <property type="entry name" value="INTERMEMBRANE PHOSPHOLIPID TRANSPORT SYSTEM BINDING PROTEIN MLAD-RELATED"/>
    <property type="match status" value="1"/>
</dbReference>
<keyword evidence="5" id="KW-1185">Reference proteome</keyword>
<dbReference type="OrthoDB" id="5241191at2"/>
<dbReference type="InterPro" id="IPR024516">
    <property type="entry name" value="Mce_C"/>
</dbReference>
<dbReference type="InterPro" id="IPR005693">
    <property type="entry name" value="Mce"/>
</dbReference>
<accession>A0A3N0CH68</accession>
<dbReference type="NCBIfam" id="TIGR00996">
    <property type="entry name" value="Mtu_fam_mce"/>
    <property type="match status" value="1"/>
</dbReference>
<comment type="caution">
    <text evidence="4">The sequence shown here is derived from an EMBL/GenBank/DDBJ whole genome shotgun (WGS) entry which is preliminary data.</text>
</comment>
<protein>
    <submittedName>
        <fullName evidence="4">MCE family protein</fullName>
    </submittedName>
</protein>